<dbReference type="AlphaFoldDB" id="A0A4Q1AQK3"/>
<feature type="transmembrane region" description="Helical" evidence="1">
    <location>
        <begin position="379"/>
        <end position="399"/>
    </location>
</feature>
<dbReference type="EMBL" id="PDKK01000002">
    <property type="protein sequence ID" value="RXK07572.1"/>
    <property type="molecule type" value="Genomic_DNA"/>
</dbReference>
<reference evidence="2 3" key="1">
    <citation type="submission" date="2017-10" db="EMBL/GenBank/DDBJ databases">
        <title>Genomics of the genus Arcobacter.</title>
        <authorList>
            <person name="Perez-Cataluna A."/>
            <person name="Figueras M.J."/>
        </authorList>
    </citation>
    <scope>NUCLEOTIDE SEQUENCE [LARGE SCALE GENOMIC DNA]</scope>
    <source>
        <strain evidence="2 3">CECT 8441</strain>
    </source>
</reference>
<keyword evidence="1" id="KW-1133">Transmembrane helix</keyword>
<evidence type="ECO:0000313" key="3">
    <source>
        <dbReference type="Proteomes" id="UP000289758"/>
    </source>
</evidence>
<comment type="caution">
    <text evidence="2">The sequence shown here is derived from an EMBL/GenBank/DDBJ whole genome shotgun (WGS) entry which is preliminary data.</text>
</comment>
<sequence>MNTKKEIEHIVNYHMVNSPLSQWFKSTPVINIQDNSPGTIEIVFSDIKIINNSKGNTARLLKQEINSLYSILEKSNRGAFISFILKNSHIQILNESIDFPFYLVFVESEINIYIDIASHIETIKLNKGNFSNCVFTNLSILLSNNEVENIENIEIDLIGNTIEMLQLQHIELKNNKSNKFNIENCNINRITFWKVISDIDISFNKINTSLDKKQEQLRFMECTFNGRFFLINSFFDTKLDLDGVSFNNDTSFKNLYIKTTDLDKAFFSKEINVKISDLHFSDLKNISRSTFREIKQILENNGNKIDANRFHSYELIAKREELKKEGFNLHNTLDHIVYFMNNNISNHGLNWMLPLFWMFYIGFFYSGFFYSSQLDIDEIAVLSFTLVSSILALSFKTYIDESKKLYIYILALILSTIFYFYMHNGIEYLVRFLNVIDFSKDIDNIEFTDKSISKIIMIYLIYHFTTTLRKDTRK</sequence>
<name>A0A4Q1AQK3_9BACT</name>
<gene>
    <name evidence="2" type="ORF">CRV07_03675</name>
</gene>
<dbReference type="Proteomes" id="UP000289758">
    <property type="component" value="Unassembled WGS sequence"/>
</dbReference>
<evidence type="ECO:0000313" key="2">
    <source>
        <dbReference type="EMBL" id="RXK07572.1"/>
    </source>
</evidence>
<dbReference type="RefSeq" id="WP_129086455.1">
    <property type="nucleotide sequence ID" value="NZ_CP053836.1"/>
</dbReference>
<keyword evidence="3" id="KW-1185">Reference proteome</keyword>
<keyword evidence="1" id="KW-0812">Transmembrane</keyword>
<evidence type="ECO:0000256" key="1">
    <source>
        <dbReference type="SAM" id="Phobius"/>
    </source>
</evidence>
<dbReference type="OrthoDB" id="5616196at2"/>
<accession>A0A4Q1AQK3</accession>
<keyword evidence="1" id="KW-0472">Membrane</keyword>
<feature type="transmembrane region" description="Helical" evidence="1">
    <location>
        <begin position="351"/>
        <end position="370"/>
    </location>
</feature>
<proteinExistence type="predicted"/>
<protein>
    <recommendedName>
        <fullName evidence="4">Pentapeptide repeat-containing protein</fullName>
    </recommendedName>
</protein>
<organism evidence="2 3">
    <name type="scientific">Halarcobacter ebronensis</name>
    <dbReference type="NCBI Taxonomy" id="1462615"/>
    <lineage>
        <taxon>Bacteria</taxon>
        <taxon>Pseudomonadati</taxon>
        <taxon>Campylobacterota</taxon>
        <taxon>Epsilonproteobacteria</taxon>
        <taxon>Campylobacterales</taxon>
        <taxon>Arcobacteraceae</taxon>
        <taxon>Halarcobacter</taxon>
    </lineage>
</organism>
<feature type="transmembrane region" description="Helical" evidence="1">
    <location>
        <begin position="405"/>
        <end position="422"/>
    </location>
</feature>
<evidence type="ECO:0008006" key="4">
    <source>
        <dbReference type="Google" id="ProtNLM"/>
    </source>
</evidence>